<name>A0A1X7RV87_ZYMT9</name>
<accession>A0A1X7RV87</accession>
<evidence type="ECO:0000313" key="2">
    <source>
        <dbReference type="Proteomes" id="UP000215127"/>
    </source>
</evidence>
<dbReference type="EMBL" id="LT853696">
    <property type="protein sequence ID" value="SMQ51160.1"/>
    <property type="molecule type" value="Genomic_DNA"/>
</dbReference>
<proteinExistence type="predicted"/>
<evidence type="ECO:0000313" key="1">
    <source>
        <dbReference type="EMBL" id="SMQ51160.1"/>
    </source>
</evidence>
<reference evidence="1 2" key="1">
    <citation type="submission" date="2016-06" db="EMBL/GenBank/DDBJ databases">
        <authorList>
            <person name="Kjaerup R.B."/>
            <person name="Dalgaard T.S."/>
            <person name="Juul-Madsen H.R."/>
        </authorList>
    </citation>
    <scope>NUCLEOTIDE SEQUENCE [LARGE SCALE GENOMIC DNA]</scope>
</reference>
<sequence length="78" mass="8435">MPGRRPPLSVSVDCGASLPAVLVAAEPPVNGPRMSGRSPPPVDCVLPAHHHHRRRPSCFAEPHTLVPEWEKKCRSKSG</sequence>
<gene>
    <name evidence="1" type="ORF">ZT3D7_G6313</name>
</gene>
<protein>
    <submittedName>
        <fullName evidence="1">Uncharacterized protein</fullName>
    </submittedName>
</protein>
<dbReference type="Proteomes" id="UP000215127">
    <property type="component" value="Chromosome 5"/>
</dbReference>
<keyword evidence="2" id="KW-1185">Reference proteome</keyword>
<dbReference type="AlphaFoldDB" id="A0A1X7RV87"/>
<organism evidence="1 2">
    <name type="scientific">Zymoseptoria tritici (strain ST99CH_3D7)</name>
    <dbReference type="NCBI Taxonomy" id="1276538"/>
    <lineage>
        <taxon>Eukaryota</taxon>
        <taxon>Fungi</taxon>
        <taxon>Dikarya</taxon>
        <taxon>Ascomycota</taxon>
        <taxon>Pezizomycotina</taxon>
        <taxon>Dothideomycetes</taxon>
        <taxon>Dothideomycetidae</taxon>
        <taxon>Mycosphaerellales</taxon>
        <taxon>Mycosphaerellaceae</taxon>
        <taxon>Zymoseptoria</taxon>
    </lineage>
</organism>